<dbReference type="SUPFAM" id="SSF52266">
    <property type="entry name" value="SGNH hydrolase"/>
    <property type="match status" value="1"/>
</dbReference>
<protein>
    <submittedName>
        <fullName evidence="2">9-O-acetylesterase</fullName>
    </submittedName>
</protein>
<comment type="caution">
    <text evidence="2">The sequence shown here is derived from an EMBL/GenBank/DDBJ whole genome shotgun (WGS) entry which is preliminary data.</text>
</comment>
<dbReference type="OrthoDB" id="9795554at2"/>
<feature type="region of interest" description="Disordered" evidence="1">
    <location>
        <begin position="1"/>
        <end position="24"/>
    </location>
</feature>
<dbReference type="PANTHER" id="PTHR22901">
    <property type="entry name" value="SIALATE O-ACETYLESTERASE"/>
    <property type="match status" value="1"/>
</dbReference>
<dbReference type="AlphaFoldDB" id="A0A430FEN6"/>
<keyword evidence="3" id="KW-1185">Reference proteome</keyword>
<sequence length="639" mass="68551">MNEPTLEESTSETTPIVTGPAPGANLSGLAGATTNTSANKPLGKQGLRPAAIFSHDMVLQRGRPIPVFGTGEPGRAVIVTLTADSAGELLRLHTDTPADTHATDTPASTHASPTPATSSAASADSVSAHGTIDHNGNWLITLPALEAGGPYTLTVSDRSNITLKYLRVYVGEVWLAGGQSNMELELRSSAGADATIAASADPLLRFYNTPKSGVIDREAEDHAIWQVSGPETSGTMSAVAYYFARRLRAQLGPDVPVGIVDCYIGGTSITAWMSRAALETCEAGRGYLERFDASIAGKTDEQFEAETTAWKTKFDAWNHSIDAARKAEPDISWDTLNARYGECPWPPPETPTSQYRPTGPFGTMVERVAPYGIAGFLWYQGETDETYCESYRELLELMIAEWRGLWATPTRTAISPSAQATASIATSDNTAPLPFLIVQLPQWIDKNTASAHADPLRWPVIREAQWDAARTIANVFAITTIDCGEFDNLHPLDKRTPGERLADCALHNVYGRSDITADGPEVISTSTSDGIVTLQFAHASGLHFDGTLPGTYRHTSNVANTEECAESLHRLAAASGFEMAGTDGVFHSVEAAIHNESITLRSSNIAHPTAVRYAWRSWGIAPLFNGDGLPAPPFHIALH</sequence>
<accession>A0A430FEN6</accession>
<evidence type="ECO:0000313" key="2">
    <source>
        <dbReference type="EMBL" id="RSX51365.1"/>
    </source>
</evidence>
<dbReference type="Gene3D" id="3.40.50.1110">
    <property type="entry name" value="SGNH hydrolase"/>
    <property type="match status" value="1"/>
</dbReference>
<dbReference type="GO" id="GO:0001681">
    <property type="term" value="F:sialate O-acetylesterase activity"/>
    <property type="evidence" value="ECO:0007669"/>
    <property type="project" value="InterPro"/>
</dbReference>
<dbReference type="RefSeq" id="WP_125982047.1">
    <property type="nucleotide sequence ID" value="NZ_QXGL01000007.1"/>
</dbReference>
<evidence type="ECO:0000313" key="3">
    <source>
        <dbReference type="Proteomes" id="UP000287533"/>
    </source>
</evidence>
<dbReference type="InterPro" id="IPR039329">
    <property type="entry name" value="SIAE"/>
</dbReference>
<evidence type="ECO:0000256" key="1">
    <source>
        <dbReference type="SAM" id="MobiDB-lite"/>
    </source>
</evidence>
<feature type="compositionally biased region" description="Acidic residues" evidence="1">
    <location>
        <begin position="1"/>
        <end position="10"/>
    </location>
</feature>
<feature type="compositionally biased region" description="Low complexity" evidence="1">
    <location>
        <begin position="103"/>
        <end position="127"/>
    </location>
</feature>
<name>A0A430FEN6_9BIFI</name>
<proteinExistence type="predicted"/>
<dbReference type="EMBL" id="QXGL01000007">
    <property type="protein sequence ID" value="RSX51365.1"/>
    <property type="molecule type" value="Genomic_DNA"/>
</dbReference>
<organism evidence="2 3">
    <name type="scientific">Bifidobacterium goeldii</name>
    <dbReference type="NCBI Taxonomy" id="2306975"/>
    <lineage>
        <taxon>Bacteria</taxon>
        <taxon>Bacillati</taxon>
        <taxon>Actinomycetota</taxon>
        <taxon>Actinomycetes</taxon>
        <taxon>Bifidobacteriales</taxon>
        <taxon>Bifidobacteriaceae</taxon>
        <taxon>Bifidobacterium</taxon>
    </lineage>
</organism>
<dbReference type="PANTHER" id="PTHR22901:SF0">
    <property type="entry name" value="SIALATE O-ACETYLESTERASE"/>
    <property type="match status" value="1"/>
</dbReference>
<gene>
    <name evidence="2" type="ORF">D2E25_1799</name>
</gene>
<dbReference type="Proteomes" id="UP000287533">
    <property type="component" value="Unassembled WGS sequence"/>
</dbReference>
<feature type="region of interest" description="Disordered" evidence="1">
    <location>
        <begin position="96"/>
        <end position="127"/>
    </location>
</feature>
<dbReference type="InterPro" id="IPR036514">
    <property type="entry name" value="SGNH_hydro_sf"/>
</dbReference>
<dbReference type="GO" id="GO:0005975">
    <property type="term" value="P:carbohydrate metabolic process"/>
    <property type="evidence" value="ECO:0007669"/>
    <property type="project" value="TreeGrafter"/>
</dbReference>
<reference evidence="2 3" key="1">
    <citation type="submission" date="2018-09" db="EMBL/GenBank/DDBJ databases">
        <title>Characterization of the phylogenetic diversity of five novel species belonging to the genus Bifidobacterium.</title>
        <authorList>
            <person name="Lugli G.A."/>
            <person name="Duranti S."/>
            <person name="Milani C."/>
        </authorList>
    </citation>
    <scope>NUCLEOTIDE SEQUENCE [LARGE SCALE GENOMIC DNA]</scope>
    <source>
        <strain evidence="2 3">2034B</strain>
    </source>
</reference>